<feature type="chain" id="PRO_5012964770" evidence="4">
    <location>
        <begin position="22"/>
        <end position="333"/>
    </location>
</feature>
<dbReference type="CDD" id="cd00254">
    <property type="entry name" value="LT-like"/>
    <property type="match status" value="1"/>
</dbReference>
<evidence type="ECO:0000313" key="6">
    <source>
        <dbReference type="EMBL" id="ASY46494.1"/>
    </source>
</evidence>
<evidence type="ECO:0000313" key="7">
    <source>
        <dbReference type="Proteomes" id="UP000217141"/>
    </source>
</evidence>
<dbReference type="PANTHER" id="PTHR37423:SF2">
    <property type="entry name" value="MEMBRANE-BOUND LYTIC MUREIN TRANSGLYCOSYLASE C"/>
    <property type="match status" value="1"/>
</dbReference>
<evidence type="ECO:0000256" key="1">
    <source>
        <dbReference type="ARBA" id="ARBA00007734"/>
    </source>
</evidence>
<protein>
    <submittedName>
        <fullName evidence="6">Lytic transglycosylase</fullName>
    </submittedName>
</protein>
<dbReference type="Gene3D" id="1.10.530.10">
    <property type="match status" value="1"/>
</dbReference>
<dbReference type="SUPFAM" id="SSF53955">
    <property type="entry name" value="Lysozyme-like"/>
    <property type="match status" value="1"/>
</dbReference>
<reference evidence="6 7" key="1">
    <citation type="submission" date="2017-08" db="EMBL/GenBank/DDBJ databases">
        <title>Whole Genome Sequence of Sphingobium hydrophobicum C1: Insights into Adaption to the Electronic-waste Contaminated Sediment.</title>
        <authorList>
            <person name="Song D."/>
            <person name="Chen X."/>
            <person name="Xu M."/>
        </authorList>
    </citation>
    <scope>NUCLEOTIDE SEQUENCE [LARGE SCALE GENOMIC DNA]</scope>
    <source>
        <strain evidence="6 7">C1</strain>
        <plasmid evidence="6 7">p1</plasmid>
    </source>
</reference>
<dbReference type="Proteomes" id="UP000217141">
    <property type="component" value="Plasmid p1"/>
</dbReference>
<sequence>MKTALLTAPLLTITLAAPLAAASTQGSPRTVQLITMGVPAPPRLPAAAGPDGTDRPDKPAVDEGAPPAAARPAALPASFSVHDLSRKWVQFQMAQTYGQAAVATGETSPVDVSASGAAPPVAAPPGVSAEPTLEWIPVPAWMRGGLAFASAATRYTPGCYAAGYRPAGFLSAQAETRRAGYYGMMSAIACQYGIPVGLFDAMIIRESRYNDRAVSPKNAYGLTQLMPGTAAGLGVDRYDIEQNLHGGARYLRSQLDRFGQVHLALAAYNAGPGRVRGGQVPRIAETRAYVDDILLNWRRLSGFTRTASVTGPSLPPAPTSPRFNGRSAVVSRF</sequence>
<accession>A0A249MZ97</accession>
<comment type="similarity">
    <text evidence="1">Belongs to the transglycosylase Slt family.</text>
</comment>
<evidence type="ECO:0000256" key="4">
    <source>
        <dbReference type="SAM" id="SignalP"/>
    </source>
</evidence>
<evidence type="ECO:0000259" key="5">
    <source>
        <dbReference type="Pfam" id="PF01464"/>
    </source>
</evidence>
<organism evidence="6 7">
    <name type="scientific">Sphingobium xenophagum</name>
    <dbReference type="NCBI Taxonomy" id="121428"/>
    <lineage>
        <taxon>Bacteria</taxon>
        <taxon>Pseudomonadati</taxon>
        <taxon>Pseudomonadota</taxon>
        <taxon>Alphaproteobacteria</taxon>
        <taxon>Sphingomonadales</taxon>
        <taxon>Sphingomonadaceae</taxon>
        <taxon>Sphingobium</taxon>
    </lineage>
</organism>
<dbReference type="EMBL" id="CP022747">
    <property type="protein sequence ID" value="ASY46494.1"/>
    <property type="molecule type" value="Genomic_DNA"/>
</dbReference>
<feature type="region of interest" description="Disordered" evidence="3">
    <location>
        <begin position="310"/>
        <end position="333"/>
    </location>
</feature>
<dbReference type="RefSeq" id="WP_095687385.1">
    <property type="nucleotide sequence ID" value="NZ_CP022747.1"/>
</dbReference>
<feature type="domain" description="Transglycosylase SLT" evidence="5">
    <location>
        <begin position="186"/>
        <end position="276"/>
    </location>
</feature>
<evidence type="ECO:0000256" key="2">
    <source>
        <dbReference type="ARBA" id="ARBA00009387"/>
    </source>
</evidence>
<dbReference type="KEGG" id="shyd:CJD35_18535"/>
<dbReference type="InterPro" id="IPR008258">
    <property type="entry name" value="Transglycosylase_SLT_dom_1"/>
</dbReference>
<comment type="similarity">
    <text evidence="2">Belongs to the virb1 family.</text>
</comment>
<keyword evidence="4" id="KW-0732">Signal</keyword>
<name>A0A249MZ97_SPHXE</name>
<feature type="signal peptide" evidence="4">
    <location>
        <begin position="1"/>
        <end position="21"/>
    </location>
</feature>
<feature type="compositionally biased region" description="Basic and acidic residues" evidence="3">
    <location>
        <begin position="52"/>
        <end position="61"/>
    </location>
</feature>
<dbReference type="AlphaFoldDB" id="A0A249MZ97"/>
<geneLocation type="plasmid" evidence="6 7">
    <name>p1</name>
</geneLocation>
<dbReference type="Pfam" id="PF01464">
    <property type="entry name" value="SLT"/>
    <property type="match status" value="1"/>
</dbReference>
<keyword evidence="6" id="KW-0614">Plasmid</keyword>
<evidence type="ECO:0000256" key="3">
    <source>
        <dbReference type="SAM" id="MobiDB-lite"/>
    </source>
</evidence>
<gene>
    <name evidence="6" type="ORF">CJD35_18535</name>
</gene>
<feature type="region of interest" description="Disordered" evidence="3">
    <location>
        <begin position="39"/>
        <end position="72"/>
    </location>
</feature>
<dbReference type="InterPro" id="IPR023346">
    <property type="entry name" value="Lysozyme-like_dom_sf"/>
</dbReference>
<proteinExistence type="inferred from homology"/>
<dbReference type="PANTHER" id="PTHR37423">
    <property type="entry name" value="SOLUBLE LYTIC MUREIN TRANSGLYCOSYLASE-RELATED"/>
    <property type="match status" value="1"/>
</dbReference>